<evidence type="ECO:0000256" key="7">
    <source>
        <dbReference type="RuleBase" id="RU003788"/>
    </source>
</evidence>
<comment type="similarity">
    <text evidence="7">Belongs to the glycosyl hydrolase 24 family.</text>
</comment>
<sequence>MKVSEKGLAIIKKYEGCRLTAYVCPAGKLTIGYGHTKGVKKGQKITQSQADAYLREDVASAEKAVNAIKKGFNQNQFDALVSFTYNCGAGNLKTLCKGRSVEQIGDKIVLYNKANGKKLNGLVRRREEEQGLYKTPCATVQPVQAARDNTELPTIRRGSKGEAVRKLQQALLAQKFKSCEINGKKKYLAADGDFGAITEKILRRWQSYKGLKVDGVCGPKTWASLGY</sequence>
<accession>A0ABV1HAL8</accession>
<feature type="domain" description="Peptidoglycan binding-like" evidence="8">
    <location>
        <begin position="161"/>
        <end position="225"/>
    </location>
</feature>
<protein>
    <recommendedName>
        <fullName evidence="7">Lysozyme</fullName>
        <ecNumber evidence="7">3.2.1.17</ecNumber>
    </recommendedName>
</protein>
<dbReference type="Gene3D" id="1.10.101.10">
    <property type="entry name" value="PGBD-like superfamily/PGBD"/>
    <property type="match status" value="1"/>
</dbReference>
<dbReference type="PANTHER" id="PTHR38107:SF3">
    <property type="entry name" value="LYSOZYME RRRD-RELATED"/>
    <property type="match status" value="1"/>
</dbReference>
<dbReference type="Gene3D" id="1.10.530.40">
    <property type="match status" value="1"/>
</dbReference>
<evidence type="ECO:0000256" key="5">
    <source>
        <dbReference type="ARBA" id="ARBA00023200"/>
    </source>
</evidence>
<dbReference type="GO" id="GO:0016787">
    <property type="term" value="F:hydrolase activity"/>
    <property type="evidence" value="ECO:0007669"/>
    <property type="project" value="UniProtKB-KW"/>
</dbReference>
<dbReference type="EC" id="3.2.1.17" evidence="7"/>
<evidence type="ECO:0000256" key="2">
    <source>
        <dbReference type="ARBA" id="ARBA00022529"/>
    </source>
</evidence>
<gene>
    <name evidence="9" type="ORF">WMO43_02505</name>
</gene>
<evidence type="ECO:0000313" key="9">
    <source>
        <dbReference type="EMBL" id="MEQ2556755.1"/>
    </source>
</evidence>
<dbReference type="Pfam" id="PF01471">
    <property type="entry name" value="PG_binding_1"/>
    <property type="match status" value="1"/>
</dbReference>
<dbReference type="EMBL" id="JBBMEX010000002">
    <property type="protein sequence ID" value="MEQ2556755.1"/>
    <property type="molecule type" value="Genomic_DNA"/>
</dbReference>
<keyword evidence="2 7" id="KW-0929">Antimicrobial</keyword>
<dbReference type="InterPro" id="IPR036366">
    <property type="entry name" value="PGBDSf"/>
</dbReference>
<dbReference type="InterPro" id="IPR036365">
    <property type="entry name" value="PGBD-like_sf"/>
</dbReference>
<dbReference type="InterPro" id="IPR023347">
    <property type="entry name" value="Lysozyme_dom_sf"/>
</dbReference>
<dbReference type="SUPFAM" id="SSF47090">
    <property type="entry name" value="PGBD-like"/>
    <property type="match status" value="1"/>
</dbReference>
<dbReference type="InterPro" id="IPR002477">
    <property type="entry name" value="Peptidoglycan-bd-like"/>
</dbReference>
<keyword evidence="4 7" id="KW-0378">Hydrolase</keyword>
<reference evidence="9 10" key="1">
    <citation type="submission" date="2024-03" db="EMBL/GenBank/DDBJ databases">
        <title>Human intestinal bacterial collection.</title>
        <authorList>
            <person name="Pauvert C."/>
            <person name="Hitch T.C.A."/>
            <person name="Clavel T."/>
        </authorList>
    </citation>
    <scope>NUCLEOTIDE SEQUENCE [LARGE SCALE GENOMIC DNA]</scope>
    <source>
        <strain evidence="9 10">CLA-AA-H185</strain>
    </source>
</reference>
<dbReference type="Pfam" id="PF00959">
    <property type="entry name" value="Phage_lysozyme"/>
    <property type="match status" value="1"/>
</dbReference>
<keyword evidence="10" id="KW-1185">Reference proteome</keyword>
<name>A0ABV1HAL8_9FIRM</name>
<keyword evidence="3 7" id="KW-0081">Bacteriolytic enzyme</keyword>
<evidence type="ECO:0000256" key="1">
    <source>
        <dbReference type="ARBA" id="ARBA00000632"/>
    </source>
</evidence>
<comment type="catalytic activity">
    <reaction evidence="1 7">
        <text>Hydrolysis of (1-&gt;4)-beta-linkages between N-acetylmuramic acid and N-acetyl-D-glucosamine residues in a peptidoglycan and between N-acetyl-D-glucosamine residues in chitodextrins.</text>
        <dbReference type="EC" id="3.2.1.17"/>
    </reaction>
</comment>
<dbReference type="Proteomes" id="UP001454489">
    <property type="component" value="Unassembled WGS sequence"/>
</dbReference>
<dbReference type="InterPro" id="IPR034690">
    <property type="entry name" value="Endolysin_T4_type"/>
</dbReference>
<evidence type="ECO:0000256" key="3">
    <source>
        <dbReference type="ARBA" id="ARBA00022638"/>
    </source>
</evidence>
<dbReference type="PANTHER" id="PTHR38107">
    <property type="match status" value="1"/>
</dbReference>
<dbReference type="SUPFAM" id="SSF53955">
    <property type="entry name" value="Lysozyme-like"/>
    <property type="match status" value="1"/>
</dbReference>
<evidence type="ECO:0000313" key="10">
    <source>
        <dbReference type="Proteomes" id="UP001454489"/>
    </source>
</evidence>
<dbReference type="HAMAP" id="MF_04110">
    <property type="entry name" value="ENDOLYSIN_T4"/>
    <property type="match status" value="1"/>
</dbReference>
<dbReference type="RefSeq" id="WP_353529794.1">
    <property type="nucleotide sequence ID" value="NZ_JBBMEX010000002.1"/>
</dbReference>
<evidence type="ECO:0000259" key="8">
    <source>
        <dbReference type="Pfam" id="PF01471"/>
    </source>
</evidence>
<evidence type="ECO:0000256" key="6">
    <source>
        <dbReference type="ARBA" id="ARBA00023295"/>
    </source>
</evidence>
<dbReference type="InterPro" id="IPR051018">
    <property type="entry name" value="Bacteriophage_GH24"/>
</dbReference>
<comment type="caution">
    <text evidence="9">The sequence shown here is derived from an EMBL/GenBank/DDBJ whole genome shotgun (WGS) entry which is preliminary data.</text>
</comment>
<keyword evidence="6 7" id="KW-0326">Glycosidase</keyword>
<evidence type="ECO:0000256" key="4">
    <source>
        <dbReference type="ARBA" id="ARBA00022801"/>
    </source>
</evidence>
<proteinExistence type="inferred from homology"/>
<dbReference type="InterPro" id="IPR002196">
    <property type="entry name" value="Glyco_hydro_24"/>
</dbReference>
<dbReference type="InterPro" id="IPR033907">
    <property type="entry name" value="Endolysin_autolysin"/>
</dbReference>
<organism evidence="9 10">
    <name type="scientific">Maccoyibacter intestinihominis</name>
    <dbReference type="NCBI Taxonomy" id="3133499"/>
    <lineage>
        <taxon>Bacteria</taxon>
        <taxon>Bacillati</taxon>
        <taxon>Bacillota</taxon>
        <taxon>Clostridia</taxon>
        <taxon>Lachnospirales</taxon>
        <taxon>Lachnospiraceae</taxon>
        <taxon>Maccoyibacter</taxon>
    </lineage>
</organism>
<dbReference type="InterPro" id="IPR023346">
    <property type="entry name" value="Lysozyme-like_dom_sf"/>
</dbReference>
<dbReference type="CDD" id="cd00737">
    <property type="entry name" value="lyz_endolysin_autolysin"/>
    <property type="match status" value="1"/>
</dbReference>
<keyword evidence="5" id="KW-1035">Host cytoplasm</keyword>